<comment type="caution">
    <text evidence="2">The sequence shown here is derived from an EMBL/GenBank/DDBJ whole genome shotgun (WGS) entry which is preliminary data.</text>
</comment>
<gene>
    <name evidence="2" type="ORF">K7862_27675</name>
</gene>
<sequence>MVPHAPVPARRTAALVVVALAAGAVGCGTDPGNGHAGRSDAGSSAEKPAVRTTYPVRLLGDGSTSDTGPQLHQPVPYRLVTGEMPPQFVVFSFDGAAEDGRKLFSRFRAAGERAHAAMTYFLSGTSLLPADRARRYAPPAGDHPTDGPGAPDPPTIADTLRELRLAWREGSEIGTAFNARSCSRSAGEGEDEWTQGRWSSEIRQAEGFVTHWKTYAGLTDEDPLPFDYAKELAGGRAPCPDGGPGLVPAEAAAGFRYDASGADGRQVWPGKEGSVWEFPLPSVPLPGSTREVAATDDAVANDAAMGDAAASGPAAGLGALSARQVHDSLVAAFARSYRGNRAPLYVAAHFATAGTGYLQGVEDTIEDVCARPGVRCVSFKQLADWLDAQDPRVLARLRTLAVGQAPKEGWKDFVAEAKGRS</sequence>
<dbReference type="EMBL" id="JAINZZ010000047">
    <property type="protein sequence ID" value="MBY8881389.1"/>
    <property type="molecule type" value="Genomic_DNA"/>
</dbReference>
<feature type="region of interest" description="Disordered" evidence="1">
    <location>
        <begin position="28"/>
        <end position="50"/>
    </location>
</feature>
<dbReference type="PANTHER" id="PTHR45985:SF3">
    <property type="entry name" value="CHITIN DEACETYLASE-LIKE 4"/>
    <property type="match status" value="1"/>
</dbReference>
<evidence type="ECO:0000256" key="1">
    <source>
        <dbReference type="SAM" id="MobiDB-lite"/>
    </source>
</evidence>
<evidence type="ECO:0000313" key="3">
    <source>
        <dbReference type="Proteomes" id="UP000778578"/>
    </source>
</evidence>
<name>A0ABS7QFB2_9ACTN</name>
<feature type="region of interest" description="Disordered" evidence="1">
    <location>
        <begin position="134"/>
        <end position="154"/>
    </location>
</feature>
<dbReference type="InterPro" id="IPR052740">
    <property type="entry name" value="CE4"/>
</dbReference>
<organism evidence="2 3">
    <name type="scientific">Actinacidiphila acidipaludis</name>
    <dbReference type="NCBI Taxonomy" id="2873382"/>
    <lineage>
        <taxon>Bacteria</taxon>
        <taxon>Bacillati</taxon>
        <taxon>Actinomycetota</taxon>
        <taxon>Actinomycetes</taxon>
        <taxon>Kitasatosporales</taxon>
        <taxon>Streptomycetaceae</taxon>
        <taxon>Actinacidiphila</taxon>
    </lineage>
</organism>
<evidence type="ECO:0000313" key="2">
    <source>
        <dbReference type="EMBL" id="MBY8881389.1"/>
    </source>
</evidence>
<proteinExistence type="predicted"/>
<accession>A0ABS7QFB2</accession>
<dbReference type="SUPFAM" id="SSF88713">
    <property type="entry name" value="Glycoside hydrolase/deacetylase"/>
    <property type="match status" value="1"/>
</dbReference>
<dbReference type="PANTHER" id="PTHR45985">
    <property type="match status" value="1"/>
</dbReference>
<reference evidence="2 3" key="1">
    <citation type="submission" date="2021-08" db="EMBL/GenBank/DDBJ databases">
        <title>WGS of actinomycetes from Thailand.</title>
        <authorList>
            <person name="Thawai C."/>
        </authorList>
    </citation>
    <scope>NUCLEOTIDE SEQUENCE [LARGE SCALE GENOMIC DNA]</scope>
    <source>
        <strain evidence="2 3">PLK6-54</strain>
    </source>
</reference>
<dbReference type="Gene3D" id="3.20.20.370">
    <property type="entry name" value="Glycoside hydrolase/deacetylase"/>
    <property type="match status" value="1"/>
</dbReference>
<feature type="compositionally biased region" description="Low complexity" evidence="1">
    <location>
        <begin position="136"/>
        <end position="149"/>
    </location>
</feature>
<dbReference type="Proteomes" id="UP000778578">
    <property type="component" value="Unassembled WGS sequence"/>
</dbReference>
<evidence type="ECO:0008006" key="4">
    <source>
        <dbReference type="Google" id="ProtNLM"/>
    </source>
</evidence>
<protein>
    <recommendedName>
        <fullName evidence="4">Polysaccharide deacetylase</fullName>
    </recommendedName>
</protein>
<keyword evidence="3" id="KW-1185">Reference proteome</keyword>
<dbReference type="InterPro" id="IPR011330">
    <property type="entry name" value="Glyco_hydro/deAcase_b/a-brl"/>
</dbReference>